<dbReference type="SUPFAM" id="SSF82153">
    <property type="entry name" value="FAS1 domain"/>
    <property type="match status" value="1"/>
</dbReference>
<proteinExistence type="predicted"/>
<feature type="domain" description="FAS1" evidence="4">
    <location>
        <begin position="74"/>
        <end position="221"/>
    </location>
</feature>
<evidence type="ECO:0000313" key="5">
    <source>
        <dbReference type="EMBL" id="KAJ9643189.1"/>
    </source>
</evidence>
<feature type="chain" id="PRO_5041261156" description="FAS1 domain-containing protein" evidence="3">
    <location>
        <begin position="20"/>
        <end position="224"/>
    </location>
</feature>
<feature type="region of interest" description="Disordered" evidence="2">
    <location>
        <begin position="128"/>
        <end position="149"/>
    </location>
</feature>
<feature type="compositionally biased region" description="Pro residues" evidence="2">
    <location>
        <begin position="51"/>
        <end position="61"/>
    </location>
</feature>
<protein>
    <recommendedName>
        <fullName evidence="4">FAS1 domain-containing protein</fullName>
    </recommendedName>
</protein>
<keyword evidence="6" id="KW-1185">Reference proteome</keyword>
<evidence type="ECO:0000256" key="3">
    <source>
        <dbReference type="SAM" id="SignalP"/>
    </source>
</evidence>
<dbReference type="PANTHER" id="PTHR28156:SF1">
    <property type="entry name" value="FAS1 DOMAIN-CONTAINING PROTEIN YDR262W"/>
    <property type="match status" value="1"/>
</dbReference>
<dbReference type="PROSITE" id="PS50213">
    <property type="entry name" value="FAS1"/>
    <property type="match status" value="1"/>
</dbReference>
<dbReference type="EMBL" id="JAPDRN010000008">
    <property type="protein sequence ID" value="KAJ9643189.1"/>
    <property type="molecule type" value="Genomic_DNA"/>
</dbReference>
<organism evidence="5 6">
    <name type="scientific">Knufia peltigerae</name>
    <dbReference type="NCBI Taxonomy" id="1002370"/>
    <lineage>
        <taxon>Eukaryota</taxon>
        <taxon>Fungi</taxon>
        <taxon>Dikarya</taxon>
        <taxon>Ascomycota</taxon>
        <taxon>Pezizomycotina</taxon>
        <taxon>Eurotiomycetes</taxon>
        <taxon>Chaetothyriomycetidae</taxon>
        <taxon>Chaetothyriales</taxon>
        <taxon>Trichomeriaceae</taxon>
        <taxon>Knufia</taxon>
    </lineage>
</organism>
<accession>A0AA38YBY1</accession>
<name>A0AA38YBY1_9EURO</name>
<dbReference type="PANTHER" id="PTHR28156">
    <property type="entry name" value="FAS1 DOMAIN-CONTAINING PROTEIN YDR262W"/>
    <property type="match status" value="1"/>
</dbReference>
<evidence type="ECO:0000313" key="6">
    <source>
        <dbReference type="Proteomes" id="UP001172681"/>
    </source>
</evidence>
<dbReference type="Gene3D" id="2.30.180.10">
    <property type="entry name" value="FAS1 domain"/>
    <property type="match status" value="1"/>
</dbReference>
<reference evidence="5" key="1">
    <citation type="submission" date="2022-10" db="EMBL/GenBank/DDBJ databases">
        <title>Culturing micro-colonial fungi from biological soil crusts in the Mojave desert and describing Neophaeococcomyces mojavensis, and introducing the new genera and species Taxawa tesnikishii.</title>
        <authorList>
            <person name="Kurbessoian T."/>
            <person name="Stajich J.E."/>
        </authorList>
    </citation>
    <scope>NUCLEOTIDE SEQUENCE</scope>
    <source>
        <strain evidence="5">TK_35</strain>
    </source>
</reference>
<feature type="compositionally biased region" description="Low complexity" evidence="2">
    <location>
        <begin position="36"/>
        <end position="47"/>
    </location>
</feature>
<evidence type="ECO:0000259" key="4">
    <source>
        <dbReference type="PROSITE" id="PS50213"/>
    </source>
</evidence>
<dbReference type="InterPro" id="IPR036378">
    <property type="entry name" value="FAS1_dom_sf"/>
</dbReference>
<feature type="compositionally biased region" description="Low complexity" evidence="2">
    <location>
        <begin position="62"/>
        <end position="74"/>
    </location>
</feature>
<sequence>MRRTILIASFFSSLTLSAAISPFNLFRDLQDLQTQDHQVQVSPQQQQIPMNPGPFQPPEDPPSTGDSGDPSDSTLSISDILPQTRKINIFASLTRDISSVTGRLESTKPSDNTTLLAPLNSAMQALPRKPWEDRPGDDSGVSAARNEDKAAQNLARFVEEHVVPTSPWKEGHANKIKTLGGQELWWEQQDGHKVIMPGRLEVDGVVGRVGNGEIWAVKGVVNYA</sequence>
<dbReference type="InterPro" id="IPR000782">
    <property type="entry name" value="FAS1_domain"/>
</dbReference>
<keyword evidence="1 3" id="KW-0732">Signal</keyword>
<dbReference type="InterPro" id="IPR040200">
    <property type="entry name" value="Mug57-like"/>
</dbReference>
<comment type="caution">
    <text evidence="5">The sequence shown here is derived from an EMBL/GenBank/DDBJ whole genome shotgun (WGS) entry which is preliminary data.</text>
</comment>
<gene>
    <name evidence="5" type="ORF">H2204_002084</name>
</gene>
<evidence type="ECO:0000256" key="2">
    <source>
        <dbReference type="SAM" id="MobiDB-lite"/>
    </source>
</evidence>
<dbReference type="Proteomes" id="UP001172681">
    <property type="component" value="Unassembled WGS sequence"/>
</dbReference>
<evidence type="ECO:0000256" key="1">
    <source>
        <dbReference type="ARBA" id="ARBA00022729"/>
    </source>
</evidence>
<feature type="signal peptide" evidence="3">
    <location>
        <begin position="1"/>
        <end position="19"/>
    </location>
</feature>
<feature type="region of interest" description="Disordered" evidence="2">
    <location>
        <begin position="36"/>
        <end position="78"/>
    </location>
</feature>
<dbReference type="AlphaFoldDB" id="A0AA38YBY1"/>